<protein>
    <recommendedName>
        <fullName evidence="4">Magnesium citrate secondary transporter</fullName>
    </recommendedName>
</protein>
<evidence type="ECO:0000256" key="1">
    <source>
        <dbReference type="SAM" id="Phobius"/>
    </source>
</evidence>
<dbReference type="STRING" id="333140.AWW68_15230"/>
<evidence type="ECO:0000313" key="3">
    <source>
        <dbReference type="Proteomes" id="UP000075606"/>
    </source>
</evidence>
<organism evidence="2 3">
    <name type="scientific">Roseivirga spongicola</name>
    <dbReference type="NCBI Taxonomy" id="333140"/>
    <lineage>
        <taxon>Bacteria</taxon>
        <taxon>Pseudomonadati</taxon>
        <taxon>Bacteroidota</taxon>
        <taxon>Cytophagia</taxon>
        <taxon>Cytophagales</taxon>
        <taxon>Roseivirgaceae</taxon>
        <taxon>Roseivirga</taxon>
    </lineage>
</organism>
<comment type="caution">
    <text evidence="2">The sequence shown here is derived from an EMBL/GenBank/DDBJ whole genome shotgun (WGS) entry which is preliminary data.</text>
</comment>
<feature type="transmembrane region" description="Helical" evidence="1">
    <location>
        <begin position="37"/>
        <end position="54"/>
    </location>
</feature>
<gene>
    <name evidence="2" type="ORF">AWW68_15230</name>
</gene>
<accession>A0A150X5M2</accession>
<reference evidence="2 3" key="1">
    <citation type="submission" date="2016-01" db="EMBL/GenBank/DDBJ databases">
        <title>Genome sequencing of Roseivirga spongicola UST030701-084.</title>
        <authorList>
            <person name="Selvaratnam C."/>
            <person name="Thevarajoo S."/>
            <person name="Goh K.M."/>
            <person name="Ee R."/>
            <person name="Chan K.-G."/>
            <person name="Chong C.S."/>
        </authorList>
    </citation>
    <scope>NUCLEOTIDE SEQUENCE [LARGE SCALE GENOMIC DNA]</scope>
    <source>
        <strain evidence="2 3">UST030701-084</strain>
    </source>
</reference>
<proteinExistence type="predicted"/>
<dbReference type="EMBL" id="LRPC01000028">
    <property type="protein sequence ID" value="KYG74011.1"/>
    <property type="molecule type" value="Genomic_DNA"/>
</dbReference>
<dbReference type="Proteomes" id="UP000075606">
    <property type="component" value="Unassembled WGS sequence"/>
</dbReference>
<name>A0A150X5M2_9BACT</name>
<feature type="transmembrane region" description="Helical" evidence="1">
    <location>
        <begin position="66"/>
        <end position="89"/>
    </location>
</feature>
<keyword evidence="1" id="KW-1133">Transmembrane helix</keyword>
<evidence type="ECO:0000313" key="2">
    <source>
        <dbReference type="EMBL" id="KYG74011.1"/>
    </source>
</evidence>
<evidence type="ECO:0008006" key="4">
    <source>
        <dbReference type="Google" id="ProtNLM"/>
    </source>
</evidence>
<sequence length="115" mass="13689">MIRYFLHYSFLVPAILFGLHQALQHLFQLKIHFLDNYLDPFCFSAIFLVIYQWQRSWWVEGERIQMLEIVAWVFMLSFISEVLFPLLSAAFTPDWYDVLSIAIGGAWFAFTRVES</sequence>
<keyword evidence="1" id="KW-0812">Transmembrane</keyword>
<dbReference type="AlphaFoldDB" id="A0A150X5M2"/>
<keyword evidence="3" id="KW-1185">Reference proteome</keyword>
<keyword evidence="1" id="KW-0472">Membrane</keyword>